<sequence length="112" mass="12936">MCEPPPNLAVMEYMESYEDLLDKVQLLMQKNKLRSVLRQTTRWSSTFKMVCDLEDGINAMDDATTALLPSWREEKQLWGLLEELNAFEYSSKKLQSADGLSLLDVRDTLSTR</sequence>
<proteinExistence type="predicted"/>
<dbReference type="AlphaFoldDB" id="A0A833VXN9"/>
<evidence type="ECO:0000313" key="2">
    <source>
        <dbReference type="Proteomes" id="UP000602510"/>
    </source>
</evidence>
<accession>A0A833VXN9</accession>
<protein>
    <submittedName>
        <fullName evidence="1">Uncharacterized protein</fullName>
    </submittedName>
</protein>
<name>A0A833VXN9_PHYIN</name>
<reference evidence="1" key="1">
    <citation type="submission" date="2020-04" db="EMBL/GenBank/DDBJ databases">
        <title>Hybrid Assembly of Korean Phytophthora infestans isolates.</title>
        <authorList>
            <person name="Prokchorchik M."/>
            <person name="Lee Y."/>
            <person name="Seo J."/>
            <person name="Cho J.-H."/>
            <person name="Park Y.-E."/>
            <person name="Jang D.-C."/>
            <person name="Im J.-S."/>
            <person name="Choi J.-G."/>
            <person name="Park H.-J."/>
            <person name="Lee G.-B."/>
            <person name="Lee Y.-G."/>
            <person name="Hong S.-Y."/>
            <person name="Cho K."/>
            <person name="Sohn K.H."/>
        </authorList>
    </citation>
    <scope>NUCLEOTIDE SEQUENCE</scope>
    <source>
        <strain evidence="1">KR_1_A1</strain>
    </source>
</reference>
<evidence type="ECO:0000313" key="1">
    <source>
        <dbReference type="EMBL" id="KAF4033004.1"/>
    </source>
</evidence>
<dbReference type="EMBL" id="WSZM01000443">
    <property type="protein sequence ID" value="KAF4033004.1"/>
    <property type="molecule type" value="Genomic_DNA"/>
</dbReference>
<organism evidence="1 2">
    <name type="scientific">Phytophthora infestans</name>
    <name type="common">Potato late blight agent</name>
    <name type="synonym">Botrytis infestans</name>
    <dbReference type="NCBI Taxonomy" id="4787"/>
    <lineage>
        <taxon>Eukaryota</taxon>
        <taxon>Sar</taxon>
        <taxon>Stramenopiles</taxon>
        <taxon>Oomycota</taxon>
        <taxon>Peronosporomycetes</taxon>
        <taxon>Peronosporales</taxon>
        <taxon>Peronosporaceae</taxon>
        <taxon>Phytophthora</taxon>
    </lineage>
</organism>
<dbReference type="PANTHER" id="PTHR40866">
    <property type="entry name" value="BED-TYPE DOMAIN-CONTAINING PROTEIN"/>
    <property type="match status" value="1"/>
</dbReference>
<dbReference type="PANTHER" id="PTHR40866:SF1">
    <property type="entry name" value="BED-TYPE DOMAIN-CONTAINING PROTEIN"/>
    <property type="match status" value="1"/>
</dbReference>
<gene>
    <name evidence="1" type="ORF">GN244_ATG15112</name>
</gene>
<comment type="caution">
    <text evidence="1">The sequence shown here is derived from an EMBL/GenBank/DDBJ whole genome shotgun (WGS) entry which is preliminary data.</text>
</comment>
<keyword evidence="2" id="KW-1185">Reference proteome</keyword>
<dbReference type="Proteomes" id="UP000602510">
    <property type="component" value="Unassembled WGS sequence"/>
</dbReference>